<gene>
    <name evidence="9" type="primary">Cbx1_1</name>
    <name evidence="9" type="ORF">EYF80_024475</name>
</gene>
<keyword evidence="6" id="KW-0539">Nucleus</keyword>
<feature type="compositionally biased region" description="Basic and acidic residues" evidence="7">
    <location>
        <begin position="1"/>
        <end position="13"/>
    </location>
</feature>
<dbReference type="SMART" id="SM00298">
    <property type="entry name" value="CHROMO"/>
    <property type="match status" value="2"/>
</dbReference>
<feature type="compositionally biased region" description="Acidic residues" evidence="7">
    <location>
        <begin position="14"/>
        <end position="25"/>
    </location>
</feature>
<evidence type="ECO:0000256" key="2">
    <source>
        <dbReference type="ARBA" id="ARBA00022499"/>
    </source>
</evidence>
<feature type="domain" description="Chromo" evidence="8">
    <location>
        <begin position="114"/>
        <end position="172"/>
    </location>
</feature>
<dbReference type="PRINTS" id="PR00504">
    <property type="entry name" value="CHROMODOMAIN"/>
</dbReference>
<dbReference type="SUPFAM" id="SSF54160">
    <property type="entry name" value="Chromo domain-like"/>
    <property type="match status" value="2"/>
</dbReference>
<dbReference type="InterPro" id="IPR051219">
    <property type="entry name" value="Heterochromatin_chromo-domain"/>
</dbReference>
<feature type="region of interest" description="Disordered" evidence="7">
    <location>
        <begin position="1"/>
        <end position="25"/>
    </location>
</feature>
<dbReference type="PROSITE" id="PS50013">
    <property type="entry name" value="CHROMO_2"/>
    <property type="match status" value="2"/>
</dbReference>
<keyword evidence="2" id="KW-1017">Isopeptide bond</keyword>
<keyword evidence="5" id="KW-0832">Ubl conjugation</keyword>
<dbReference type="GO" id="GO:0005634">
    <property type="term" value="C:nucleus"/>
    <property type="evidence" value="ECO:0007669"/>
    <property type="project" value="UniProtKB-SubCell"/>
</dbReference>
<keyword evidence="10" id="KW-1185">Reference proteome</keyword>
<feature type="region of interest" description="Disordered" evidence="7">
    <location>
        <begin position="80"/>
        <end position="107"/>
    </location>
</feature>
<accession>A0A4Z2HIF8</accession>
<dbReference type="FunFam" id="2.40.50.40:FF:000009">
    <property type="entry name" value="chromobox protein homolog 1"/>
    <property type="match status" value="1"/>
</dbReference>
<evidence type="ECO:0000259" key="8">
    <source>
        <dbReference type="PROSITE" id="PS50013"/>
    </source>
</evidence>
<dbReference type="InterPro" id="IPR016197">
    <property type="entry name" value="Chromo-like_dom_sf"/>
</dbReference>
<dbReference type="Proteomes" id="UP000314294">
    <property type="component" value="Unassembled WGS sequence"/>
</dbReference>
<dbReference type="PANTHER" id="PTHR22812">
    <property type="entry name" value="CHROMOBOX PROTEIN"/>
    <property type="match status" value="1"/>
</dbReference>
<name>A0A4Z2HIF8_9TELE</name>
<evidence type="ECO:0000256" key="5">
    <source>
        <dbReference type="ARBA" id="ARBA00022843"/>
    </source>
</evidence>
<dbReference type="AlphaFoldDB" id="A0A4Z2HIF8"/>
<keyword evidence="3" id="KW-0597">Phosphoprotein</keyword>
<dbReference type="Gene3D" id="2.40.50.40">
    <property type="match status" value="2"/>
</dbReference>
<evidence type="ECO:0000313" key="9">
    <source>
        <dbReference type="EMBL" id="TNN65320.1"/>
    </source>
</evidence>
<evidence type="ECO:0000313" key="10">
    <source>
        <dbReference type="Proteomes" id="UP000314294"/>
    </source>
</evidence>
<evidence type="ECO:0000256" key="4">
    <source>
        <dbReference type="ARBA" id="ARBA00022737"/>
    </source>
</evidence>
<comment type="caution">
    <text evidence="9">The sequence shown here is derived from an EMBL/GenBank/DDBJ whole genome shotgun (WGS) entry which is preliminary data.</text>
</comment>
<evidence type="ECO:0000256" key="6">
    <source>
        <dbReference type="ARBA" id="ARBA00023242"/>
    </source>
</evidence>
<dbReference type="Pfam" id="PF01393">
    <property type="entry name" value="Chromo_shadow"/>
    <property type="match status" value="1"/>
</dbReference>
<feature type="domain" description="Chromo" evidence="8">
    <location>
        <begin position="26"/>
        <end position="84"/>
    </location>
</feature>
<dbReference type="SMART" id="SM00300">
    <property type="entry name" value="ChSh"/>
    <property type="match status" value="1"/>
</dbReference>
<comment type="subcellular location">
    <subcellularLocation>
        <location evidence="1">Nucleus</location>
    </subcellularLocation>
</comment>
<sequence length="181" mass="20843">MTAVEKKDKKPDEVAEEEEEEEEEEYVVERVLNRRVVKGRVDYLLKWKGFSEEDNTWEPDDNLDCPDLIAEFLQSQKTAHDAKRKAAADADGDESKTKKKKDDGEKLRGFARGLDPERIIGATDSTGDLMFLMKWKNSDEADLVPAKEANGKCPQVVISFYEERLTWHSYPAEDEKKDEKK</sequence>
<evidence type="ECO:0000256" key="1">
    <source>
        <dbReference type="ARBA" id="ARBA00004123"/>
    </source>
</evidence>
<dbReference type="InterPro" id="IPR000953">
    <property type="entry name" value="Chromo/chromo_shadow_dom"/>
</dbReference>
<dbReference type="Pfam" id="PF00385">
    <property type="entry name" value="Chromo"/>
    <property type="match status" value="1"/>
</dbReference>
<keyword evidence="4" id="KW-0677">Repeat</keyword>
<dbReference type="GO" id="GO:0000792">
    <property type="term" value="C:heterochromatin"/>
    <property type="evidence" value="ECO:0007669"/>
    <property type="project" value="UniProtKB-ARBA"/>
</dbReference>
<protein>
    <submittedName>
        <fullName evidence="9">Chromobox 1</fullName>
    </submittedName>
</protein>
<proteinExistence type="predicted"/>
<dbReference type="CDD" id="cd18654">
    <property type="entry name" value="CSD_HP1beta_Cbx1"/>
    <property type="match status" value="1"/>
</dbReference>
<dbReference type="InterPro" id="IPR023780">
    <property type="entry name" value="Chromo_domain"/>
</dbReference>
<dbReference type="EMBL" id="SRLO01000237">
    <property type="protein sequence ID" value="TNN65320.1"/>
    <property type="molecule type" value="Genomic_DNA"/>
</dbReference>
<evidence type="ECO:0000256" key="3">
    <source>
        <dbReference type="ARBA" id="ARBA00022553"/>
    </source>
</evidence>
<reference evidence="9 10" key="1">
    <citation type="submission" date="2019-03" db="EMBL/GenBank/DDBJ databases">
        <title>First draft genome of Liparis tanakae, snailfish: a comprehensive survey of snailfish specific genes.</title>
        <authorList>
            <person name="Kim W."/>
            <person name="Song I."/>
            <person name="Jeong J.-H."/>
            <person name="Kim D."/>
            <person name="Kim S."/>
            <person name="Ryu S."/>
            <person name="Song J.Y."/>
            <person name="Lee S.K."/>
        </authorList>
    </citation>
    <scope>NUCLEOTIDE SEQUENCE [LARGE SCALE GENOMIC DNA]</scope>
    <source>
        <tissue evidence="9">Muscle</tissue>
    </source>
</reference>
<dbReference type="PROSITE" id="PS00598">
    <property type="entry name" value="CHROMO_1"/>
    <property type="match status" value="1"/>
</dbReference>
<dbReference type="InterPro" id="IPR008251">
    <property type="entry name" value="Chromo_shadow_dom"/>
</dbReference>
<dbReference type="InterPro" id="IPR023779">
    <property type="entry name" value="Chromodomain_CS"/>
</dbReference>
<dbReference type="FunFam" id="2.40.50.40:FF:000007">
    <property type="entry name" value="Chromobox protein homolog 1"/>
    <property type="match status" value="1"/>
</dbReference>
<organism evidence="9 10">
    <name type="scientific">Liparis tanakae</name>
    <name type="common">Tanaka's snailfish</name>
    <dbReference type="NCBI Taxonomy" id="230148"/>
    <lineage>
        <taxon>Eukaryota</taxon>
        <taxon>Metazoa</taxon>
        <taxon>Chordata</taxon>
        <taxon>Craniata</taxon>
        <taxon>Vertebrata</taxon>
        <taxon>Euteleostomi</taxon>
        <taxon>Actinopterygii</taxon>
        <taxon>Neopterygii</taxon>
        <taxon>Teleostei</taxon>
        <taxon>Neoteleostei</taxon>
        <taxon>Acanthomorphata</taxon>
        <taxon>Eupercaria</taxon>
        <taxon>Perciformes</taxon>
        <taxon>Cottioidei</taxon>
        <taxon>Cottales</taxon>
        <taxon>Liparidae</taxon>
        <taxon>Liparis</taxon>
    </lineage>
</organism>
<evidence type="ECO:0000256" key="7">
    <source>
        <dbReference type="SAM" id="MobiDB-lite"/>
    </source>
</evidence>
<dbReference type="OrthoDB" id="433924at2759"/>
<dbReference type="InterPro" id="IPR017984">
    <property type="entry name" value="Chromo_dom_subgr"/>
</dbReference>